<protein>
    <submittedName>
        <fullName evidence="9">ErfK/YbiS/YcfS/YnhG family protein</fullName>
    </submittedName>
</protein>
<reference evidence="9 10" key="1">
    <citation type="journal article" date="2011" name="Stand. Genomic Sci.">
        <title>Complete genome sequence of the gliding freshwater bacterium Fluviicola taffensis type strain (RW262).</title>
        <authorList>
            <person name="Woyke T."/>
            <person name="Chertkov O."/>
            <person name="Lapidus A."/>
            <person name="Nolan M."/>
            <person name="Lucas S."/>
            <person name="Del Rio T.G."/>
            <person name="Tice H."/>
            <person name="Cheng J.F."/>
            <person name="Tapia R."/>
            <person name="Han C."/>
            <person name="Goodwin L."/>
            <person name="Pitluck S."/>
            <person name="Liolios K."/>
            <person name="Pagani I."/>
            <person name="Ivanova N."/>
            <person name="Huntemann M."/>
            <person name="Mavromatis K."/>
            <person name="Mikhailova N."/>
            <person name="Pati A."/>
            <person name="Chen A."/>
            <person name="Palaniappan K."/>
            <person name="Land M."/>
            <person name="Hauser L."/>
            <person name="Brambilla E.M."/>
            <person name="Rohde M."/>
            <person name="Mwirichia R."/>
            <person name="Sikorski J."/>
            <person name="Tindall B.J."/>
            <person name="Goker M."/>
            <person name="Bristow J."/>
            <person name="Eisen J.A."/>
            <person name="Markowitz V."/>
            <person name="Hugenholtz P."/>
            <person name="Klenk H.P."/>
            <person name="Kyrpides N.C."/>
        </authorList>
    </citation>
    <scope>NUCLEOTIDE SEQUENCE [LARGE SCALE GENOMIC DNA]</scope>
    <source>
        <strain evidence="10">DSM 16823 / RW262 / RW262</strain>
    </source>
</reference>
<dbReference type="GO" id="GO:0008360">
    <property type="term" value="P:regulation of cell shape"/>
    <property type="evidence" value="ECO:0007669"/>
    <property type="project" value="UniProtKB-UniRule"/>
</dbReference>
<dbReference type="eggNOG" id="COG1376">
    <property type="taxonomic scope" value="Bacteria"/>
</dbReference>
<dbReference type="PROSITE" id="PS51257">
    <property type="entry name" value="PROKAR_LIPOPROTEIN"/>
    <property type="match status" value="1"/>
</dbReference>
<dbReference type="EMBL" id="CP002542">
    <property type="protein sequence ID" value="AEA42860.1"/>
    <property type="molecule type" value="Genomic_DNA"/>
</dbReference>
<sequence length="296" mass="34538">MKNWGLVISITAFLVSCQPNKKSDETNDKTTLQRWKQPKTIAYKISDAKYWLQDSTITSEQRAIVFAVNRTDSLNFLKMDSVILPVDLSGDLVYYLPFPLKVSSLKEIDKIIFFSYPTQTFGAYEKGELVYTGPTNMGRERDQTPRGLFSTNWKAKKTISTFNDEWELRWNFNIMNKEGIGWHQYDLPGYPSSHSCLRLREEDAKYLYTWANQWVLADKTTVYIKGTPVIIFGNYDFKGYRPWFQLVHNAHLLDISEDEIKKITEPFFSEILEAQKIRKEYQLKMDAKKSAPDSLI</sequence>
<dbReference type="InterPro" id="IPR005490">
    <property type="entry name" value="LD_TPept_cat_dom"/>
</dbReference>
<dbReference type="STRING" id="755732.Fluta_0859"/>
<dbReference type="UniPathway" id="UPA00219"/>
<dbReference type="SUPFAM" id="SSF141523">
    <property type="entry name" value="L,D-transpeptidase catalytic domain-like"/>
    <property type="match status" value="1"/>
</dbReference>
<evidence type="ECO:0000313" key="10">
    <source>
        <dbReference type="Proteomes" id="UP000007463"/>
    </source>
</evidence>
<keyword evidence="5 7" id="KW-0573">Peptidoglycan synthesis</keyword>
<evidence type="ECO:0000259" key="8">
    <source>
        <dbReference type="PROSITE" id="PS52029"/>
    </source>
</evidence>
<dbReference type="PROSITE" id="PS52029">
    <property type="entry name" value="LD_TPASE"/>
    <property type="match status" value="1"/>
</dbReference>
<keyword evidence="10" id="KW-1185">Reference proteome</keyword>
<feature type="active site" description="Proton donor/acceptor" evidence="7">
    <location>
        <position position="183"/>
    </location>
</feature>
<evidence type="ECO:0000256" key="6">
    <source>
        <dbReference type="ARBA" id="ARBA00023316"/>
    </source>
</evidence>
<evidence type="ECO:0000256" key="7">
    <source>
        <dbReference type="PROSITE-ProRule" id="PRU01373"/>
    </source>
</evidence>
<comment type="similarity">
    <text evidence="2">Belongs to the YkuD family.</text>
</comment>
<dbReference type="GO" id="GO:0071972">
    <property type="term" value="F:peptidoglycan L,D-transpeptidase activity"/>
    <property type="evidence" value="ECO:0007669"/>
    <property type="project" value="TreeGrafter"/>
</dbReference>
<evidence type="ECO:0000256" key="5">
    <source>
        <dbReference type="ARBA" id="ARBA00022984"/>
    </source>
</evidence>
<feature type="active site" description="Nucleophile" evidence="7">
    <location>
        <position position="196"/>
    </location>
</feature>
<dbReference type="GO" id="GO:0005576">
    <property type="term" value="C:extracellular region"/>
    <property type="evidence" value="ECO:0007669"/>
    <property type="project" value="TreeGrafter"/>
</dbReference>
<dbReference type="Proteomes" id="UP000007463">
    <property type="component" value="Chromosome"/>
</dbReference>
<evidence type="ECO:0000256" key="3">
    <source>
        <dbReference type="ARBA" id="ARBA00022679"/>
    </source>
</evidence>
<dbReference type="OrthoDB" id="463216at2"/>
<name>F2IJH2_FLUTR</name>
<dbReference type="KEGG" id="fte:Fluta_0859"/>
<dbReference type="InterPro" id="IPR050979">
    <property type="entry name" value="LD-transpeptidase"/>
</dbReference>
<feature type="domain" description="L,D-TPase catalytic" evidence="8">
    <location>
        <begin position="110"/>
        <end position="232"/>
    </location>
</feature>
<reference evidence="10" key="2">
    <citation type="submission" date="2011-02" db="EMBL/GenBank/DDBJ databases">
        <title>The complete genome of Fluviicola taffensis DSM 16823.</title>
        <authorList>
            <consortium name="US DOE Joint Genome Institute (JGI-PGF)"/>
            <person name="Lucas S."/>
            <person name="Copeland A."/>
            <person name="Lapidus A."/>
            <person name="Bruce D."/>
            <person name="Goodwin L."/>
            <person name="Pitluck S."/>
            <person name="Kyrpides N."/>
            <person name="Mavromatis K."/>
            <person name="Ivanova N."/>
            <person name="Mikhailova N."/>
            <person name="Pagani I."/>
            <person name="Chertkov O."/>
            <person name="Detter J.C."/>
            <person name="Han C."/>
            <person name="Tapia R."/>
            <person name="Land M."/>
            <person name="Hauser L."/>
            <person name="Markowitz V."/>
            <person name="Cheng J.-F."/>
            <person name="Hugenholtz P."/>
            <person name="Woyke T."/>
            <person name="Wu D."/>
            <person name="Tindall B."/>
            <person name="Pomrenke H.G."/>
            <person name="Brambilla E."/>
            <person name="Klenk H.-P."/>
            <person name="Eisen J.A."/>
        </authorList>
    </citation>
    <scope>NUCLEOTIDE SEQUENCE [LARGE SCALE GENOMIC DNA]</scope>
    <source>
        <strain evidence="10">DSM 16823 / RW262 / RW262</strain>
    </source>
</reference>
<accession>F2IJH2</accession>
<dbReference type="AlphaFoldDB" id="F2IJH2"/>
<dbReference type="Gene3D" id="2.40.440.10">
    <property type="entry name" value="L,D-transpeptidase catalytic domain-like"/>
    <property type="match status" value="1"/>
</dbReference>
<evidence type="ECO:0000256" key="1">
    <source>
        <dbReference type="ARBA" id="ARBA00004752"/>
    </source>
</evidence>
<organism evidence="9 10">
    <name type="scientific">Fluviicola taffensis (strain DSM 16823 / NCIMB 13979 / RW262)</name>
    <dbReference type="NCBI Taxonomy" id="755732"/>
    <lineage>
        <taxon>Bacteria</taxon>
        <taxon>Pseudomonadati</taxon>
        <taxon>Bacteroidota</taxon>
        <taxon>Flavobacteriia</taxon>
        <taxon>Flavobacteriales</taxon>
        <taxon>Crocinitomicaceae</taxon>
        <taxon>Fluviicola</taxon>
    </lineage>
</organism>
<gene>
    <name evidence="9" type="ordered locus">Fluta_0859</name>
</gene>
<comment type="pathway">
    <text evidence="1 7">Cell wall biogenesis; peptidoglycan biosynthesis.</text>
</comment>
<dbReference type="PANTHER" id="PTHR30582">
    <property type="entry name" value="L,D-TRANSPEPTIDASE"/>
    <property type="match status" value="1"/>
</dbReference>
<dbReference type="CDD" id="cd16913">
    <property type="entry name" value="YkuD_like"/>
    <property type="match status" value="1"/>
</dbReference>
<dbReference type="GO" id="GO:0016740">
    <property type="term" value="F:transferase activity"/>
    <property type="evidence" value="ECO:0007669"/>
    <property type="project" value="UniProtKB-KW"/>
</dbReference>
<keyword evidence="6 7" id="KW-0961">Cell wall biogenesis/degradation</keyword>
<evidence type="ECO:0000313" key="9">
    <source>
        <dbReference type="EMBL" id="AEA42860.1"/>
    </source>
</evidence>
<proteinExistence type="inferred from homology"/>
<evidence type="ECO:0000256" key="2">
    <source>
        <dbReference type="ARBA" id="ARBA00005992"/>
    </source>
</evidence>
<dbReference type="GO" id="GO:0018104">
    <property type="term" value="P:peptidoglycan-protein cross-linking"/>
    <property type="evidence" value="ECO:0007669"/>
    <property type="project" value="TreeGrafter"/>
</dbReference>
<dbReference type="RefSeq" id="WP_013685632.1">
    <property type="nucleotide sequence ID" value="NC_015321.1"/>
</dbReference>
<keyword evidence="3" id="KW-0808">Transferase</keyword>
<dbReference type="HOGENOM" id="CLU_069570_0_0_10"/>
<dbReference type="PANTHER" id="PTHR30582:SF2">
    <property type="entry name" value="L,D-TRANSPEPTIDASE YCIB-RELATED"/>
    <property type="match status" value="1"/>
</dbReference>
<evidence type="ECO:0000256" key="4">
    <source>
        <dbReference type="ARBA" id="ARBA00022960"/>
    </source>
</evidence>
<dbReference type="GO" id="GO:0071555">
    <property type="term" value="P:cell wall organization"/>
    <property type="evidence" value="ECO:0007669"/>
    <property type="project" value="UniProtKB-UniRule"/>
</dbReference>
<dbReference type="InterPro" id="IPR038063">
    <property type="entry name" value="Transpep_catalytic_dom"/>
</dbReference>
<keyword evidence="4 7" id="KW-0133">Cell shape</keyword>
<dbReference type="Pfam" id="PF03734">
    <property type="entry name" value="YkuD"/>
    <property type="match status" value="1"/>
</dbReference>